<proteinExistence type="predicted"/>
<keyword evidence="2" id="KW-1185">Reference proteome</keyword>
<dbReference type="OrthoDB" id="1750606at2759"/>
<comment type="caution">
    <text evidence="1">The sequence shown here is derived from an EMBL/GenBank/DDBJ whole genome shotgun (WGS) entry which is preliminary data.</text>
</comment>
<accession>A0A7J7M978</accession>
<protein>
    <submittedName>
        <fullName evidence="1">Uncharacterized protein</fullName>
    </submittedName>
</protein>
<evidence type="ECO:0000313" key="1">
    <source>
        <dbReference type="EMBL" id="KAF6151439.1"/>
    </source>
</evidence>
<sequence length="74" mass="8283">MVRGRTDTPVEASSLLEVGMRDNTLFVSIPAGEVAMGVSRFQFSLIGHLDLQKVKFEVVQECARTHWKLYGNSK</sequence>
<dbReference type="Proteomes" id="UP000541444">
    <property type="component" value="Unassembled WGS sequence"/>
</dbReference>
<evidence type="ECO:0000313" key="2">
    <source>
        <dbReference type="Proteomes" id="UP000541444"/>
    </source>
</evidence>
<name>A0A7J7M978_9MAGN</name>
<dbReference type="EMBL" id="JACGCM010001692">
    <property type="protein sequence ID" value="KAF6151439.1"/>
    <property type="molecule type" value="Genomic_DNA"/>
</dbReference>
<organism evidence="1 2">
    <name type="scientific">Kingdonia uniflora</name>
    <dbReference type="NCBI Taxonomy" id="39325"/>
    <lineage>
        <taxon>Eukaryota</taxon>
        <taxon>Viridiplantae</taxon>
        <taxon>Streptophyta</taxon>
        <taxon>Embryophyta</taxon>
        <taxon>Tracheophyta</taxon>
        <taxon>Spermatophyta</taxon>
        <taxon>Magnoliopsida</taxon>
        <taxon>Ranunculales</taxon>
        <taxon>Circaeasteraceae</taxon>
        <taxon>Kingdonia</taxon>
    </lineage>
</organism>
<reference evidence="1 2" key="1">
    <citation type="journal article" date="2020" name="IScience">
        <title>Genome Sequencing of the Endangered Kingdonia uniflora (Circaeasteraceae, Ranunculales) Reveals Potential Mechanisms of Evolutionary Specialization.</title>
        <authorList>
            <person name="Sun Y."/>
            <person name="Deng T."/>
            <person name="Zhang A."/>
            <person name="Moore M.J."/>
            <person name="Landis J.B."/>
            <person name="Lin N."/>
            <person name="Zhang H."/>
            <person name="Zhang X."/>
            <person name="Huang J."/>
            <person name="Zhang X."/>
            <person name="Sun H."/>
            <person name="Wang H."/>
        </authorList>
    </citation>
    <scope>NUCLEOTIDE SEQUENCE [LARGE SCALE GENOMIC DNA]</scope>
    <source>
        <strain evidence="1">TB1705</strain>
        <tissue evidence="1">Leaf</tissue>
    </source>
</reference>
<gene>
    <name evidence="1" type="ORF">GIB67_020663</name>
</gene>
<dbReference type="AlphaFoldDB" id="A0A7J7M978"/>